<proteinExistence type="predicted"/>
<dbReference type="EMBL" id="ADEG01000016">
    <property type="protein sequence ID" value="EFA92998.1"/>
    <property type="molecule type" value="Genomic_DNA"/>
</dbReference>
<dbReference type="Proteomes" id="UP000005283">
    <property type="component" value="Unassembled WGS sequence"/>
</dbReference>
<keyword evidence="1" id="KW-0812">Transmembrane</keyword>
<evidence type="ECO:0000313" key="2">
    <source>
        <dbReference type="EMBL" id="EFA92998.1"/>
    </source>
</evidence>
<evidence type="ECO:0000313" key="3">
    <source>
        <dbReference type="Proteomes" id="UP000005283"/>
    </source>
</evidence>
<name>D1W341_9BACT</name>
<reference evidence="2 3" key="1">
    <citation type="submission" date="2009-12" db="EMBL/GenBank/DDBJ databases">
        <title>Genome Sequence of Prevotella buccalis ATCC 35310.</title>
        <authorList>
            <person name="Durkin A.S."/>
            <person name="Madupu R."/>
            <person name="Torralba M."/>
            <person name="Methe B."/>
            <person name="Sutton G."/>
            <person name="Strausberg R.L."/>
            <person name="Nelson K.E."/>
        </authorList>
    </citation>
    <scope>NUCLEOTIDE SEQUENCE [LARGE SCALE GENOMIC DNA]</scope>
    <source>
        <strain evidence="2 3">ATCC 35310</strain>
    </source>
</reference>
<sequence length="50" mass="6013">MMANRCAEGCTPASINLLYALFSDVIFVHFLKVQRYKNQYNYKHKNKKEW</sequence>
<dbReference type="AlphaFoldDB" id="D1W341"/>
<keyword evidence="3" id="KW-1185">Reference proteome</keyword>
<accession>D1W341</accession>
<keyword evidence="1" id="KW-1133">Transmembrane helix</keyword>
<protein>
    <submittedName>
        <fullName evidence="2">Uncharacterized protein</fullName>
    </submittedName>
</protein>
<evidence type="ECO:0000256" key="1">
    <source>
        <dbReference type="SAM" id="Phobius"/>
    </source>
</evidence>
<feature type="transmembrane region" description="Helical" evidence="1">
    <location>
        <begin position="12"/>
        <end position="31"/>
    </location>
</feature>
<organism evidence="2 3">
    <name type="scientific">Hoylesella buccalis ATCC 35310</name>
    <dbReference type="NCBI Taxonomy" id="679190"/>
    <lineage>
        <taxon>Bacteria</taxon>
        <taxon>Pseudomonadati</taxon>
        <taxon>Bacteroidota</taxon>
        <taxon>Bacteroidia</taxon>
        <taxon>Bacteroidales</taxon>
        <taxon>Prevotellaceae</taxon>
        <taxon>Hoylesella</taxon>
    </lineage>
</organism>
<gene>
    <name evidence="2" type="ORF">HMPREF0650_1032</name>
</gene>
<comment type="caution">
    <text evidence="2">The sequence shown here is derived from an EMBL/GenBank/DDBJ whole genome shotgun (WGS) entry which is preliminary data.</text>
</comment>
<keyword evidence="1" id="KW-0472">Membrane</keyword>